<proteinExistence type="predicted"/>
<protein>
    <submittedName>
        <fullName evidence="1">Uncharacterized protein</fullName>
    </submittedName>
</protein>
<evidence type="ECO:0000313" key="2">
    <source>
        <dbReference type="Proteomes" id="UP001152888"/>
    </source>
</evidence>
<dbReference type="Proteomes" id="UP001152888">
    <property type="component" value="Unassembled WGS sequence"/>
</dbReference>
<comment type="caution">
    <text evidence="1">The sequence shown here is derived from an EMBL/GenBank/DDBJ whole genome shotgun (WGS) entry which is preliminary data.</text>
</comment>
<dbReference type="AlphaFoldDB" id="A0A9P0NV36"/>
<keyword evidence="2" id="KW-1185">Reference proteome</keyword>
<name>A0A9P0NV36_ACAOB</name>
<sequence length="28" mass="3215">MCQSTYINHPIAKQSSVQSFLIAFHTYV</sequence>
<gene>
    <name evidence="1" type="ORF">ACAOBT_LOCUS2119</name>
</gene>
<dbReference type="EMBL" id="CAKOFQ010006671">
    <property type="protein sequence ID" value="CAH1957490.1"/>
    <property type="molecule type" value="Genomic_DNA"/>
</dbReference>
<evidence type="ECO:0000313" key="1">
    <source>
        <dbReference type="EMBL" id="CAH1957490.1"/>
    </source>
</evidence>
<accession>A0A9P0NV36</accession>
<reference evidence="1" key="1">
    <citation type="submission" date="2022-03" db="EMBL/GenBank/DDBJ databases">
        <authorList>
            <person name="Sayadi A."/>
        </authorList>
    </citation>
    <scope>NUCLEOTIDE SEQUENCE</scope>
</reference>
<organism evidence="1 2">
    <name type="scientific">Acanthoscelides obtectus</name>
    <name type="common">Bean weevil</name>
    <name type="synonym">Bruchus obtectus</name>
    <dbReference type="NCBI Taxonomy" id="200917"/>
    <lineage>
        <taxon>Eukaryota</taxon>
        <taxon>Metazoa</taxon>
        <taxon>Ecdysozoa</taxon>
        <taxon>Arthropoda</taxon>
        <taxon>Hexapoda</taxon>
        <taxon>Insecta</taxon>
        <taxon>Pterygota</taxon>
        <taxon>Neoptera</taxon>
        <taxon>Endopterygota</taxon>
        <taxon>Coleoptera</taxon>
        <taxon>Polyphaga</taxon>
        <taxon>Cucujiformia</taxon>
        <taxon>Chrysomeloidea</taxon>
        <taxon>Chrysomelidae</taxon>
        <taxon>Bruchinae</taxon>
        <taxon>Bruchini</taxon>
        <taxon>Acanthoscelides</taxon>
    </lineage>
</organism>